<proteinExistence type="predicted"/>
<evidence type="ECO:0000313" key="2">
    <source>
        <dbReference type="EMBL" id="HIT37596.1"/>
    </source>
</evidence>
<organism evidence="2 3">
    <name type="scientific">Candidatus Onthousia faecipullorum</name>
    <dbReference type="NCBI Taxonomy" id="2840887"/>
    <lineage>
        <taxon>Bacteria</taxon>
        <taxon>Bacillati</taxon>
        <taxon>Bacillota</taxon>
        <taxon>Bacilli</taxon>
        <taxon>Candidatus Onthousia</taxon>
    </lineage>
</organism>
<dbReference type="InterPro" id="IPR011437">
    <property type="entry name" value="DUF1540"/>
</dbReference>
<dbReference type="EMBL" id="DVKQ01000050">
    <property type="protein sequence ID" value="HIT37596.1"/>
    <property type="molecule type" value="Genomic_DNA"/>
</dbReference>
<reference evidence="2" key="2">
    <citation type="journal article" date="2021" name="PeerJ">
        <title>Extensive microbial diversity within the chicken gut microbiome revealed by metagenomics and culture.</title>
        <authorList>
            <person name="Gilroy R."/>
            <person name="Ravi A."/>
            <person name="Getino M."/>
            <person name="Pursley I."/>
            <person name="Horton D.L."/>
            <person name="Alikhan N.F."/>
            <person name="Baker D."/>
            <person name="Gharbi K."/>
            <person name="Hall N."/>
            <person name="Watson M."/>
            <person name="Adriaenssens E.M."/>
            <person name="Foster-Nyarko E."/>
            <person name="Jarju S."/>
            <person name="Secka A."/>
            <person name="Antonio M."/>
            <person name="Oren A."/>
            <person name="Chaudhuri R.R."/>
            <person name="La Ragione R."/>
            <person name="Hildebrand F."/>
            <person name="Pallen M.J."/>
        </authorList>
    </citation>
    <scope>NUCLEOTIDE SEQUENCE</scope>
    <source>
        <strain evidence="2">CHK195-26880</strain>
    </source>
</reference>
<dbReference type="AlphaFoldDB" id="A0A9D1GB69"/>
<comment type="caution">
    <text evidence="2">The sequence shown here is derived from an EMBL/GenBank/DDBJ whole genome shotgun (WGS) entry which is preliminary data.</text>
</comment>
<accession>A0A9D1GB69</accession>
<evidence type="ECO:0000259" key="1">
    <source>
        <dbReference type="Pfam" id="PF07561"/>
    </source>
</evidence>
<evidence type="ECO:0000313" key="3">
    <source>
        <dbReference type="Proteomes" id="UP000886833"/>
    </source>
</evidence>
<reference evidence="2" key="1">
    <citation type="submission" date="2020-10" db="EMBL/GenBank/DDBJ databases">
        <authorList>
            <person name="Gilroy R."/>
        </authorList>
    </citation>
    <scope>NUCLEOTIDE SEQUENCE</scope>
    <source>
        <strain evidence="2">CHK195-26880</strain>
    </source>
</reference>
<feature type="domain" description="DUF1540" evidence="1">
    <location>
        <begin position="7"/>
        <end position="52"/>
    </location>
</feature>
<name>A0A9D1GB69_9FIRM</name>
<protein>
    <submittedName>
        <fullName evidence="2">DUF1540 domain-containing protein</fullName>
    </submittedName>
</protein>
<dbReference type="Pfam" id="PF07561">
    <property type="entry name" value="DUF1540"/>
    <property type="match status" value="1"/>
</dbReference>
<dbReference type="Proteomes" id="UP000886833">
    <property type="component" value="Unassembled WGS sequence"/>
</dbReference>
<gene>
    <name evidence="2" type="ORF">IAB59_03850</name>
</gene>
<sequence length="59" mass="6754">MKKKQSIKCDVDNCKYNSNNQECNLDEIKVSSACSCPKDEVCDQEQTVCTSFEKIEEEN</sequence>